<dbReference type="RefSeq" id="WP_216320543.1">
    <property type="nucleotide sequence ID" value="NZ_JAHKRT010000002.1"/>
</dbReference>
<organism evidence="2 3">
    <name type="scientific">Sphingomonas quercus</name>
    <dbReference type="NCBI Taxonomy" id="2842451"/>
    <lineage>
        <taxon>Bacteria</taxon>
        <taxon>Pseudomonadati</taxon>
        <taxon>Pseudomonadota</taxon>
        <taxon>Alphaproteobacteria</taxon>
        <taxon>Sphingomonadales</taxon>
        <taxon>Sphingomonadaceae</taxon>
        <taxon>Sphingomonas</taxon>
    </lineage>
</organism>
<evidence type="ECO:0000313" key="3">
    <source>
        <dbReference type="Proteomes" id="UP000776276"/>
    </source>
</evidence>
<sequence>MGWLIFLAIAVWLFFAYNRLRAAAENVKRRQANIAATVKKRHDVAQRLSDIAASYGDHEKLTHFTVVEGDSLARANMAAADAARVIGNVQMLAQRFPDLKANGTYQQLMAQLEGIETTILERREAYNAAAQGYNALRGSLPHLLYAEKLGFAEAPYFAADEAAEERLASFTTDDGRILREGMGRMAALATSHAQGAAERLKASNAKRAADPQEADDAGDPTPQS</sequence>
<dbReference type="PANTHER" id="PTHR34478">
    <property type="entry name" value="PROTEIN LEMA"/>
    <property type="match status" value="1"/>
</dbReference>
<evidence type="ECO:0000256" key="1">
    <source>
        <dbReference type="SAM" id="MobiDB-lite"/>
    </source>
</evidence>
<dbReference type="InterPro" id="IPR007156">
    <property type="entry name" value="MamQ_LemA"/>
</dbReference>
<protein>
    <submittedName>
        <fullName evidence="2">LemA family protein</fullName>
    </submittedName>
</protein>
<dbReference type="PANTHER" id="PTHR34478:SF1">
    <property type="entry name" value="PROTEIN LEMA"/>
    <property type="match status" value="1"/>
</dbReference>
<comment type="caution">
    <text evidence="2">The sequence shown here is derived from an EMBL/GenBank/DDBJ whole genome shotgun (WGS) entry which is preliminary data.</text>
</comment>
<name>A0ABS6BGW5_9SPHN</name>
<gene>
    <name evidence="2" type="ORF">KOF26_04090</name>
</gene>
<evidence type="ECO:0000313" key="2">
    <source>
        <dbReference type="EMBL" id="MBU3077037.1"/>
    </source>
</evidence>
<keyword evidence="3" id="KW-1185">Reference proteome</keyword>
<accession>A0ABS6BGW5</accession>
<dbReference type="EMBL" id="JAHKRT010000002">
    <property type="protein sequence ID" value="MBU3077037.1"/>
    <property type="molecule type" value="Genomic_DNA"/>
</dbReference>
<reference evidence="2 3" key="1">
    <citation type="submission" date="2021-06" db="EMBL/GenBank/DDBJ databases">
        <title>Sphingomonas sp. XMGL2, whole genome shotgun sequencing project.</title>
        <authorList>
            <person name="Zhao G."/>
            <person name="Shen L."/>
        </authorList>
    </citation>
    <scope>NUCLEOTIDE SEQUENCE [LARGE SCALE GENOMIC DNA]</scope>
    <source>
        <strain evidence="2 3">XMGL2</strain>
    </source>
</reference>
<dbReference type="Proteomes" id="UP000776276">
    <property type="component" value="Unassembled WGS sequence"/>
</dbReference>
<dbReference type="Pfam" id="PF04011">
    <property type="entry name" value="LemA"/>
    <property type="match status" value="1"/>
</dbReference>
<proteinExistence type="predicted"/>
<feature type="region of interest" description="Disordered" evidence="1">
    <location>
        <begin position="189"/>
        <end position="224"/>
    </location>
</feature>